<dbReference type="PANTHER" id="PTHR12227:SF0">
    <property type="entry name" value="GLYCERATE KINASE"/>
    <property type="match status" value="1"/>
</dbReference>
<protein>
    <submittedName>
        <fullName evidence="4">DUF4147 and MOFRL domain containing protein</fullName>
    </submittedName>
</protein>
<dbReference type="OrthoDB" id="44918at2759"/>
<feature type="domain" description="MOFRL-associated" evidence="3">
    <location>
        <begin position="16"/>
        <end position="151"/>
    </location>
</feature>
<dbReference type="STRING" id="36087.A0A077YYJ7"/>
<dbReference type="Pfam" id="PF05161">
    <property type="entry name" value="MOFRL"/>
    <property type="match status" value="1"/>
</dbReference>
<evidence type="ECO:0000256" key="1">
    <source>
        <dbReference type="ARBA" id="ARBA00005393"/>
    </source>
</evidence>
<dbReference type="EMBL" id="HG805825">
    <property type="protein sequence ID" value="CDW52533.1"/>
    <property type="molecule type" value="Genomic_DNA"/>
</dbReference>
<dbReference type="Gene3D" id="3.40.1480.10">
    <property type="entry name" value="MOFRL domain"/>
    <property type="match status" value="1"/>
</dbReference>
<dbReference type="GO" id="GO:0005737">
    <property type="term" value="C:cytoplasm"/>
    <property type="evidence" value="ECO:0007669"/>
    <property type="project" value="TreeGrafter"/>
</dbReference>
<sequence>MAKVVEPIFDRHVAGLLQIFRSACDSVNPESLVQSSLSVKAHPGRLIVSGCRDYELNHNVYIVAFGKAALSMCRGAVSALGNHIVRGVASVPVGAIARSDKAKHFLPNRITVHEGAYNNLPDQAALETSQLVVDMVQTLTAEDILLVLVSGMLLPDKIVSLFFCSGGGSALLPLPINGVSLIDKQRIVDGLSKRGASIFEINIVRHHLSILKGGGLLMVAPLPKIVALIISDVMSNDLQFVASGPTVPCTSTPADAVGVLERYFNEKDVPKNVWSLLADPTLPKKLPANPSRVSNVLIGDNTMALRSACEEAVRIGFRSFVLGRTLSGEASTVGKQFSSLLHDLLSEGIASISLLRQSYPSLLGDCSNETLRDVLETLKAKRSTCLLWGGETTVNVHGKGRGGRNQELVLSFIEETLRRKRKGELLPEWTNGGSSYFTFSSLATDGQDGPTDAAGALFHSSQLSKLSYDEVNAYLSDNDSYHYFKSHFNGSCLVKVGLTETNVMDLVLLTLYP</sequence>
<dbReference type="SUPFAM" id="SSF82544">
    <property type="entry name" value="GckA/TtuD-like"/>
    <property type="match status" value="1"/>
</dbReference>
<dbReference type="InterPro" id="IPR007835">
    <property type="entry name" value="MOFRL"/>
</dbReference>
<comment type="similarity">
    <text evidence="1">Belongs to the glycerate kinase type-2 family.</text>
</comment>
<gene>
    <name evidence="4" type="ORF">TTRE_0000079501</name>
</gene>
<name>A0A077YYJ7_TRITR</name>
<dbReference type="Pfam" id="PF13660">
    <property type="entry name" value="DUF4147"/>
    <property type="match status" value="2"/>
</dbReference>
<dbReference type="InterPro" id="IPR025286">
    <property type="entry name" value="MOFRL_assoc_dom"/>
</dbReference>
<dbReference type="Proteomes" id="UP000030665">
    <property type="component" value="Unassembled WGS sequence"/>
</dbReference>
<dbReference type="AlphaFoldDB" id="A0A077YYJ7"/>
<keyword evidence="5" id="KW-1185">Reference proteome</keyword>
<reference evidence="4" key="1">
    <citation type="submission" date="2014-01" db="EMBL/GenBank/DDBJ databases">
        <authorList>
            <person name="Aslett M."/>
        </authorList>
    </citation>
    <scope>NUCLEOTIDE SEQUENCE</scope>
</reference>
<organism evidence="4 5">
    <name type="scientific">Trichuris trichiura</name>
    <name type="common">Whipworm</name>
    <name type="synonym">Trichocephalus trichiurus</name>
    <dbReference type="NCBI Taxonomy" id="36087"/>
    <lineage>
        <taxon>Eukaryota</taxon>
        <taxon>Metazoa</taxon>
        <taxon>Ecdysozoa</taxon>
        <taxon>Nematoda</taxon>
        <taxon>Enoplea</taxon>
        <taxon>Dorylaimia</taxon>
        <taxon>Trichinellida</taxon>
        <taxon>Trichuridae</taxon>
        <taxon>Trichuris</taxon>
    </lineage>
</organism>
<reference evidence="4" key="2">
    <citation type="submission" date="2014-03" db="EMBL/GenBank/DDBJ databases">
        <title>The whipworm genome and dual-species transcriptomics of an intimate host-pathogen interaction.</title>
        <authorList>
            <person name="Foth B.J."/>
            <person name="Tsai I.J."/>
            <person name="Reid A.J."/>
            <person name="Bancroft A.J."/>
            <person name="Nichol S."/>
            <person name="Tracey A."/>
            <person name="Holroyd N."/>
            <person name="Cotton J.A."/>
            <person name="Stanley E.J."/>
            <person name="Zarowiecki M."/>
            <person name="Liu J.Z."/>
            <person name="Huckvale T."/>
            <person name="Cooper P.J."/>
            <person name="Grencis R.K."/>
            <person name="Berriman M."/>
        </authorList>
    </citation>
    <scope>NUCLEOTIDE SEQUENCE [LARGE SCALE GENOMIC DNA]</scope>
</reference>
<evidence type="ECO:0000259" key="3">
    <source>
        <dbReference type="Pfam" id="PF13660"/>
    </source>
</evidence>
<dbReference type="PANTHER" id="PTHR12227">
    <property type="entry name" value="GLYCERATE KINASE"/>
    <property type="match status" value="1"/>
</dbReference>
<dbReference type="InterPro" id="IPR038614">
    <property type="entry name" value="GK_N_sf"/>
</dbReference>
<dbReference type="InterPro" id="IPR037035">
    <property type="entry name" value="GK-like_C_sf"/>
</dbReference>
<dbReference type="GO" id="GO:0008887">
    <property type="term" value="F:glycerate kinase activity"/>
    <property type="evidence" value="ECO:0007669"/>
    <property type="project" value="InterPro"/>
</dbReference>
<proteinExistence type="inferred from homology"/>
<dbReference type="InterPro" id="IPR039760">
    <property type="entry name" value="MOFRL_protein"/>
</dbReference>
<evidence type="ECO:0000313" key="5">
    <source>
        <dbReference type="Proteomes" id="UP000030665"/>
    </source>
</evidence>
<dbReference type="Gene3D" id="3.40.50.10180">
    <property type="entry name" value="Glycerate kinase, MOFRL-like N-terminal domain"/>
    <property type="match status" value="2"/>
</dbReference>
<feature type="domain" description="MOFRL-associated" evidence="3">
    <location>
        <begin position="159"/>
        <end position="277"/>
    </location>
</feature>
<evidence type="ECO:0000259" key="2">
    <source>
        <dbReference type="Pfam" id="PF05161"/>
    </source>
</evidence>
<evidence type="ECO:0000313" key="4">
    <source>
        <dbReference type="EMBL" id="CDW52533.1"/>
    </source>
</evidence>
<accession>A0A077YYJ7</accession>
<feature type="domain" description="MOFRL" evidence="2">
    <location>
        <begin position="384"/>
        <end position="505"/>
    </location>
</feature>